<evidence type="ECO:0000313" key="2">
    <source>
        <dbReference type="EMBL" id="GKT48626.1"/>
    </source>
</evidence>
<dbReference type="RefSeq" id="XP_049130976.1">
    <property type="nucleotide sequence ID" value="XM_049275019.1"/>
</dbReference>
<evidence type="ECO:0000313" key="3">
    <source>
        <dbReference type="Proteomes" id="UP001055115"/>
    </source>
</evidence>
<protein>
    <recommendedName>
        <fullName evidence="1">DUF7730 domain-containing protein</fullName>
    </recommendedName>
</protein>
<dbReference type="GeneID" id="73329609"/>
<feature type="domain" description="DUF7730" evidence="1">
    <location>
        <begin position="16"/>
        <end position="102"/>
    </location>
</feature>
<accession>A0AA37PAJ2</accession>
<dbReference type="AlphaFoldDB" id="A0AA37PAJ2"/>
<dbReference type="PANTHER" id="PTHR38790">
    <property type="entry name" value="2EXR DOMAIN-CONTAINING PROTEIN-RELATED"/>
    <property type="match status" value="1"/>
</dbReference>
<name>A0AA37PAJ2_9PEZI</name>
<dbReference type="Proteomes" id="UP001055115">
    <property type="component" value="Unassembled WGS sequence"/>
</dbReference>
<dbReference type="PANTHER" id="PTHR38790:SF4">
    <property type="entry name" value="2EXR DOMAIN-CONTAINING PROTEIN"/>
    <property type="match status" value="1"/>
</dbReference>
<dbReference type="InterPro" id="IPR056632">
    <property type="entry name" value="DUF7730"/>
</dbReference>
<organism evidence="2 3">
    <name type="scientific">Colletotrichum spaethianum</name>
    <dbReference type="NCBI Taxonomy" id="700344"/>
    <lineage>
        <taxon>Eukaryota</taxon>
        <taxon>Fungi</taxon>
        <taxon>Dikarya</taxon>
        <taxon>Ascomycota</taxon>
        <taxon>Pezizomycotina</taxon>
        <taxon>Sordariomycetes</taxon>
        <taxon>Hypocreomycetidae</taxon>
        <taxon>Glomerellales</taxon>
        <taxon>Glomerellaceae</taxon>
        <taxon>Colletotrichum</taxon>
        <taxon>Colletotrichum spaethianum species complex</taxon>
    </lineage>
</organism>
<sequence>MELSKSVEPCDDECLKGSASMCSCTGRSSSAGAACFVGAMGWLLACRQAYADGIGILYSTNTFHISSLELQLNLPRLLPRHHLESVTSLELLWKLNTVETSKTPVKDHVKSLWDSGPNHQDQSNSPLHVLCATMPQTFPRVRRLYISFQSWLDPGFPRGGPDGDVISEIDTIFLGPVENMMRTYLRQPRQVPGYGNMELNVAIQRGAWHVLLAKYHKLLGAKLRLESVDELSRGRFWKALGSGTGGNAASEENEDDEFGYWICGGWEDMKLFGHDYWTMTNWGDKWTGTKDTY</sequence>
<dbReference type="Pfam" id="PF24864">
    <property type="entry name" value="DUF7730"/>
    <property type="match status" value="1"/>
</dbReference>
<gene>
    <name evidence="2" type="ORF">ColSpa_08807</name>
</gene>
<dbReference type="EMBL" id="BQXU01000024">
    <property type="protein sequence ID" value="GKT48626.1"/>
    <property type="molecule type" value="Genomic_DNA"/>
</dbReference>
<reference evidence="2 3" key="1">
    <citation type="submission" date="2022-03" db="EMBL/GenBank/DDBJ databases">
        <title>Genome data of Colletotrichum spp.</title>
        <authorList>
            <person name="Utami Y.D."/>
            <person name="Hiruma K."/>
        </authorList>
    </citation>
    <scope>NUCLEOTIDE SEQUENCE [LARGE SCALE GENOMIC DNA]</scope>
    <source>
        <strain evidence="2 3">MAFF 239500</strain>
    </source>
</reference>
<keyword evidence="3" id="KW-1185">Reference proteome</keyword>
<evidence type="ECO:0000259" key="1">
    <source>
        <dbReference type="Pfam" id="PF24864"/>
    </source>
</evidence>
<comment type="caution">
    <text evidence="2">The sequence shown here is derived from an EMBL/GenBank/DDBJ whole genome shotgun (WGS) entry which is preliminary data.</text>
</comment>
<proteinExistence type="predicted"/>